<evidence type="ECO:0000256" key="4">
    <source>
        <dbReference type="ARBA" id="ARBA00022617"/>
    </source>
</evidence>
<evidence type="ECO:0000256" key="9">
    <source>
        <dbReference type="ARBA" id="ARBA00023186"/>
    </source>
</evidence>
<dbReference type="SFLD" id="SFLDF00562">
    <property type="entry name" value="HemN-like__clustered_with_heat"/>
    <property type="match status" value="1"/>
</dbReference>
<dbReference type="InterPro" id="IPR058240">
    <property type="entry name" value="rSAM_sf"/>
</dbReference>
<dbReference type="NCBIfam" id="TIGR00539">
    <property type="entry name" value="hemN_rel"/>
    <property type="match status" value="1"/>
</dbReference>
<evidence type="ECO:0000256" key="11">
    <source>
        <dbReference type="SAM" id="MobiDB-lite"/>
    </source>
</evidence>
<dbReference type="InterPro" id="IPR006638">
    <property type="entry name" value="Elp3/MiaA/NifB-like_rSAM"/>
</dbReference>
<evidence type="ECO:0000256" key="8">
    <source>
        <dbReference type="ARBA" id="ARBA00023014"/>
    </source>
</evidence>
<dbReference type="Pfam" id="PF06969">
    <property type="entry name" value="HemN_C"/>
    <property type="match status" value="1"/>
</dbReference>
<dbReference type="KEGG" id="daf:Desaf_0464"/>
<dbReference type="PANTHER" id="PTHR13932">
    <property type="entry name" value="COPROPORPHYRINIGEN III OXIDASE"/>
    <property type="match status" value="1"/>
</dbReference>
<keyword evidence="9 10" id="KW-0143">Chaperone</keyword>
<dbReference type="SMART" id="SM00729">
    <property type="entry name" value="Elp3"/>
    <property type="match status" value="1"/>
</dbReference>
<comment type="similarity">
    <text evidence="2">Belongs to the anaerobic coproporphyrinogen-III oxidase family. HemW subfamily.</text>
</comment>
<dbReference type="RefSeq" id="WP_014258664.1">
    <property type="nucleotide sequence ID" value="NC_016629.1"/>
</dbReference>
<dbReference type="AlphaFoldDB" id="F3YUD6"/>
<name>F3YUD6_DESAF</name>
<dbReference type="InterPro" id="IPR010723">
    <property type="entry name" value="HemN_C"/>
</dbReference>
<dbReference type="GO" id="GO:0006779">
    <property type="term" value="P:porphyrin-containing compound biosynthetic process"/>
    <property type="evidence" value="ECO:0007669"/>
    <property type="project" value="InterPro"/>
</dbReference>
<feature type="compositionally biased region" description="Polar residues" evidence="11">
    <location>
        <begin position="440"/>
        <end position="450"/>
    </location>
</feature>
<feature type="region of interest" description="Disordered" evidence="11">
    <location>
        <begin position="436"/>
        <end position="464"/>
    </location>
</feature>
<dbReference type="PANTHER" id="PTHR13932:SF5">
    <property type="entry name" value="RADICAL S-ADENOSYL METHIONINE DOMAIN-CONTAINING PROTEIN 1, MITOCHONDRIAL"/>
    <property type="match status" value="1"/>
</dbReference>
<dbReference type="InterPro" id="IPR013785">
    <property type="entry name" value="Aldolase_TIM"/>
</dbReference>
<dbReference type="GO" id="GO:0046872">
    <property type="term" value="F:metal ion binding"/>
    <property type="evidence" value="ECO:0007669"/>
    <property type="project" value="UniProtKB-UniRule"/>
</dbReference>
<dbReference type="STRING" id="690850.Desaf_0464"/>
<evidence type="ECO:0000256" key="10">
    <source>
        <dbReference type="RuleBase" id="RU364116"/>
    </source>
</evidence>
<dbReference type="SFLD" id="SFLDG01065">
    <property type="entry name" value="anaerobic_coproporphyrinogen-I"/>
    <property type="match status" value="2"/>
</dbReference>
<dbReference type="Gene3D" id="3.20.20.70">
    <property type="entry name" value="Aldolase class I"/>
    <property type="match status" value="1"/>
</dbReference>
<dbReference type="SUPFAM" id="SSF102114">
    <property type="entry name" value="Radical SAM enzymes"/>
    <property type="match status" value="1"/>
</dbReference>
<dbReference type="Proteomes" id="UP000007844">
    <property type="component" value="Chromosome"/>
</dbReference>
<evidence type="ECO:0000256" key="3">
    <source>
        <dbReference type="ARBA" id="ARBA00017228"/>
    </source>
</evidence>
<sequence>MVKIILPPGGLTSKPKKPQAPKVITQPAKAWLPPRLIHATQVLEPQPVDTTNPKQPALLLYVHVPFCRSKCRYCAFHSVPLTMDSMEDMERYAEAVAREMKLWGQRLGKPPAHTVYFGGGTPSVLPEYALERIMRALRDSFDLSGCQEFTFEANPDSVHLNYLRELRDFGVNRLSLGVQSLNNDELTFLGRPHNALQAVQAFHTARAAGFGNVSLDFIWGLPRQNAASWIKTLKKAEELRPEHLSCYGLTIEPNTPLEAEEQAGTLILPGEDMLAKCYIYGAQFLEEHGYLQYEISSFARMGYASKHNMGYWAGSDYLGFGPAAVSTFGGRRWTNPTDMHDYVFQVDAGGTGKRAEELDEATRLRERIMLALRTTQGLDLREHDKRTGGSFLERHRKLVTLLRNNGLIRLSKGSLSLTRTGMLVSDTIIEKLAFSDEEPTSNGPAPSPSRQAPQGAGPTGGPHC</sequence>
<dbReference type="EMBL" id="CP003221">
    <property type="protein sequence ID" value="EGJ48818.1"/>
    <property type="molecule type" value="Genomic_DNA"/>
</dbReference>
<dbReference type="Pfam" id="PF04055">
    <property type="entry name" value="Radical_SAM"/>
    <property type="match status" value="1"/>
</dbReference>
<keyword evidence="8 10" id="KW-0411">Iron-sulfur</keyword>
<dbReference type="InterPro" id="IPR034505">
    <property type="entry name" value="Coproporphyrinogen-III_oxidase"/>
</dbReference>
<comment type="subcellular location">
    <subcellularLocation>
        <location evidence="10">Cytoplasm</location>
    </subcellularLocation>
</comment>
<dbReference type="eggNOG" id="COG0635">
    <property type="taxonomic scope" value="Bacteria"/>
</dbReference>
<evidence type="ECO:0000256" key="2">
    <source>
        <dbReference type="ARBA" id="ARBA00006100"/>
    </source>
</evidence>
<dbReference type="PROSITE" id="PS51918">
    <property type="entry name" value="RADICAL_SAM"/>
    <property type="match status" value="1"/>
</dbReference>
<evidence type="ECO:0000313" key="14">
    <source>
        <dbReference type="Proteomes" id="UP000007844"/>
    </source>
</evidence>
<dbReference type="InterPro" id="IPR004559">
    <property type="entry name" value="HemW-like"/>
</dbReference>
<keyword evidence="4 10" id="KW-0349">Heme</keyword>
<dbReference type="SFLD" id="SFLDG01082">
    <property type="entry name" value="B12-binding_domain_containing"/>
    <property type="match status" value="1"/>
</dbReference>
<dbReference type="GO" id="GO:0051539">
    <property type="term" value="F:4 iron, 4 sulfur cluster binding"/>
    <property type="evidence" value="ECO:0007669"/>
    <property type="project" value="UniProtKB-UniRule"/>
</dbReference>
<dbReference type="SFLD" id="SFLDS00029">
    <property type="entry name" value="Radical_SAM"/>
    <property type="match status" value="2"/>
</dbReference>
<proteinExistence type="inferred from homology"/>
<gene>
    <name evidence="13" type="ORF">Desaf_0464</name>
</gene>
<evidence type="ECO:0000256" key="6">
    <source>
        <dbReference type="ARBA" id="ARBA00022723"/>
    </source>
</evidence>
<comment type="cofactor">
    <cofactor evidence="1">
        <name>[4Fe-4S] cluster</name>
        <dbReference type="ChEBI" id="CHEBI:49883"/>
    </cofactor>
</comment>
<keyword evidence="5 10" id="KW-0949">S-adenosyl-L-methionine</keyword>
<reference evidence="13 14" key="1">
    <citation type="journal article" date="2011" name="J. Bacteriol.">
        <title>Genome sequence of the mercury-methylating and pleomorphic Desulfovibrio africanus Strain Walvis Bay.</title>
        <authorList>
            <person name="Brown S.D."/>
            <person name="Wall J.D."/>
            <person name="Kucken A.M."/>
            <person name="Gilmour C.C."/>
            <person name="Podar M."/>
            <person name="Brandt C.C."/>
            <person name="Teshima H."/>
            <person name="Detter J.C."/>
            <person name="Han C.S."/>
            <person name="Land M.L."/>
            <person name="Lucas S."/>
            <person name="Han J."/>
            <person name="Pennacchio L."/>
            <person name="Nolan M."/>
            <person name="Pitluck S."/>
            <person name="Woyke T."/>
            <person name="Goodwin L."/>
            <person name="Palumbo A.V."/>
            <person name="Elias D.A."/>
        </authorList>
    </citation>
    <scope>NUCLEOTIDE SEQUENCE [LARGE SCALE GENOMIC DNA]</scope>
    <source>
        <strain evidence="13 14">Walvis Bay</strain>
    </source>
</reference>
<keyword evidence="7 10" id="KW-0408">Iron</keyword>
<evidence type="ECO:0000256" key="5">
    <source>
        <dbReference type="ARBA" id="ARBA00022691"/>
    </source>
</evidence>
<feature type="domain" description="Radical SAM core" evidence="12">
    <location>
        <begin position="52"/>
        <end position="294"/>
    </location>
</feature>
<dbReference type="GO" id="GO:0005737">
    <property type="term" value="C:cytoplasm"/>
    <property type="evidence" value="ECO:0007669"/>
    <property type="project" value="UniProtKB-SubCell"/>
</dbReference>
<accession>F3YUD6</accession>
<evidence type="ECO:0000256" key="7">
    <source>
        <dbReference type="ARBA" id="ARBA00023004"/>
    </source>
</evidence>
<keyword evidence="10" id="KW-0004">4Fe-4S</keyword>
<evidence type="ECO:0000313" key="13">
    <source>
        <dbReference type="EMBL" id="EGJ48818.1"/>
    </source>
</evidence>
<dbReference type="SFLD" id="SFLDF00288">
    <property type="entry name" value="HemN-like__clustered_with_nucl"/>
    <property type="match status" value="1"/>
</dbReference>
<protein>
    <recommendedName>
        <fullName evidence="3 10">Heme chaperone HemW</fullName>
    </recommendedName>
</protein>
<evidence type="ECO:0000256" key="1">
    <source>
        <dbReference type="ARBA" id="ARBA00001966"/>
    </source>
</evidence>
<dbReference type="GO" id="GO:0004109">
    <property type="term" value="F:coproporphyrinogen oxidase activity"/>
    <property type="evidence" value="ECO:0007669"/>
    <property type="project" value="InterPro"/>
</dbReference>
<keyword evidence="10" id="KW-0963">Cytoplasm</keyword>
<keyword evidence="14" id="KW-1185">Reference proteome</keyword>
<comment type="function">
    <text evidence="10">Probably acts as a heme chaperone, transferring heme to an unknown acceptor. Binds one molecule of heme per monomer, possibly covalently. Binds 1 [4Fe-4S] cluster. The cluster is coordinated with 3 cysteines and an exchangeable S-adenosyl-L-methionine.</text>
</comment>
<keyword evidence="6 10" id="KW-0479">Metal-binding</keyword>
<dbReference type="CDD" id="cd01335">
    <property type="entry name" value="Radical_SAM"/>
    <property type="match status" value="1"/>
</dbReference>
<evidence type="ECO:0000259" key="12">
    <source>
        <dbReference type="PROSITE" id="PS51918"/>
    </source>
</evidence>
<dbReference type="InterPro" id="IPR007197">
    <property type="entry name" value="rSAM"/>
</dbReference>
<organism evidence="13 14">
    <name type="scientific">Desulfocurvibacter africanus subsp. africanus str. Walvis Bay</name>
    <dbReference type="NCBI Taxonomy" id="690850"/>
    <lineage>
        <taxon>Bacteria</taxon>
        <taxon>Pseudomonadati</taxon>
        <taxon>Thermodesulfobacteriota</taxon>
        <taxon>Desulfovibrionia</taxon>
        <taxon>Desulfovibrionales</taxon>
        <taxon>Desulfovibrionaceae</taxon>
        <taxon>Desulfocurvibacter</taxon>
    </lineage>
</organism>
<dbReference type="HOGENOM" id="CLU_027579_2_0_7"/>